<proteinExistence type="predicted"/>
<dbReference type="EMBL" id="LAZR01000900">
    <property type="protein sequence ID" value="KKN55094.1"/>
    <property type="molecule type" value="Genomic_DNA"/>
</dbReference>
<feature type="domain" description="CASTOR ACT" evidence="1">
    <location>
        <begin position="65"/>
        <end position="127"/>
    </location>
</feature>
<sequence length="135" mass="14996">MLYRRRLMSKQTLQLHSTILSIHSLDVDADIPAALLKQSLFFISKTHDELSIVCPSDFEVKSLDTEPDWQALEVVGPLGFSLTGIMANISGVLARAKISIFSISTYDTDYILIKKHTADNAISALRKEGYNVVVN</sequence>
<dbReference type="Pfam" id="PF21631">
    <property type="entry name" value="A9CJY8-like_N"/>
    <property type="match status" value="1"/>
</dbReference>
<dbReference type="AlphaFoldDB" id="A0A0F9RK10"/>
<dbReference type="InterPro" id="IPR045865">
    <property type="entry name" value="ACT-like_dom_sf"/>
</dbReference>
<dbReference type="InterPro" id="IPR016540">
    <property type="entry name" value="UCP008459"/>
</dbReference>
<organism evidence="3">
    <name type="scientific">marine sediment metagenome</name>
    <dbReference type="NCBI Taxonomy" id="412755"/>
    <lineage>
        <taxon>unclassified sequences</taxon>
        <taxon>metagenomes</taxon>
        <taxon>ecological metagenomes</taxon>
    </lineage>
</organism>
<comment type="caution">
    <text evidence="3">The sequence shown here is derived from an EMBL/GenBank/DDBJ whole genome shotgun (WGS) entry which is preliminary data.</text>
</comment>
<feature type="domain" description="A9CJY8-like N-terminal" evidence="2">
    <location>
        <begin position="24"/>
        <end position="57"/>
    </location>
</feature>
<dbReference type="Pfam" id="PF13840">
    <property type="entry name" value="ACT_7"/>
    <property type="match status" value="1"/>
</dbReference>
<accession>A0A0F9RK10</accession>
<dbReference type="InterPro" id="IPR051719">
    <property type="entry name" value="CASTOR_mTORC1"/>
</dbReference>
<evidence type="ECO:0000259" key="1">
    <source>
        <dbReference type="Pfam" id="PF13840"/>
    </source>
</evidence>
<dbReference type="PIRSF" id="PIRSF008459">
    <property type="entry name" value="UCP008459"/>
    <property type="match status" value="1"/>
</dbReference>
<evidence type="ECO:0000259" key="2">
    <source>
        <dbReference type="Pfam" id="PF21631"/>
    </source>
</evidence>
<dbReference type="PANTHER" id="PTHR31131:SF6">
    <property type="entry name" value="CASTOR ACT DOMAIN-CONTAINING PROTEIN"/>
    <property type="match status" value="1"/>
</dbReference>
<reference evidence="3" key="1">
    <citation type="journal article" date="2015" name="Nature">
        <title>Complex archaea that bridge the gap between prokaryotes and eukaryotes.</title>
        <authorList>
            <person name="Spang A."/>
            <person name="Saw J.H."/>
            <person name="Jorgensen S.L."/>
            <person name="Zaremba-Niedzwiedzka K."/>
            <person name="Martijn J."/>
            <person name="Lind A.E."/>
            <person name="van Eijk R."/>
            <person name="Schleper C."/>
            <person name="Guy L."/>
            <person name="Ettema T.J."/>
        </authorList>
    </citation>
    <scope>NUCLEOTIDE SEQUENCE</scope>
</reference>
<dbReference type="InterPro" id="IPR027795">
    <property type="entry name" value="CASTOR_ACT_dom"/>
</dbReference>
<dbReference type="PANTHER" id="PTHR31131">
    <property type="entry name" value="CHROMOSOME 1, WHOLE GENOME SHOTGUN SEQUENCE"/>
    <property type="match status" value="1"/>
</dbReference>
<dbReference type="SUPFAM" id="SSF55021">
    <property type="entry name" value="ACT-like"/>
    <property type="match status" value="2"/>
</dbReference>
<dbReference type="Gene3D" id="3.30.2130.10">
    <property type="entry name" value="VC0802-like"/>
    <property type="match status" value="1"/>
</dbReference>
<evidence type="ECO:0000313" key="3">
    <source>
        <dbReference type="EMBL" id="KKN55094.1"/>
    </source>
</evidence>
<name>A0A0F9RK10_9ZZZZ</name>
<protein>
    <submittedName>
        <fullName evidence="3">Uncharacterized protein</fullName>
    </submittedName>
</protein>
<gene>
    <name evidence="3" type="ORF">LCGC14_0585730</name>
</gene>
<dbReference type="InterPro" id="IPR049447">
    <property type="entry name" value="A9CJY8-like_N"/>
</dbReference>